<dbReference type="RefSeq" id="WP_345189835.1">
    <property type="nucleotide sequence ID" value="NZ_BAABJJ010000004.1"/>
</dbReference>
<evidence type="ECO:0000256" key="3">
    <source>
        <dbReference type="SAM" id="SignalP"/>
    </source>
</evidence>
<feature type="region of interest" description="Disordered" evidence="2">
    <location>
        <begin position="41"/>
        <end position="63"/>
    </location>
</feature>
<dbReference type="InterPro" id="IPR026444">
    <property type="entry name" value="Secre_tail"/>
</dbReference>
<dbReference type="Pfam" id="PF18962">
    <property type="entry name" value="Por_Secre_tail"/>
    <property type="match status" value="1"/>
</dbReference>
<organism evidence="5 6">
    <name type="scientific">Algibacter agarivorans</name>
    <dbReference type="NCBI Taxonomy" id="1109741"/>
    <lineage>
        <taxon>Bacteria</taxon>
        <taxon>Pseudomonadati</taxon>
        <taxon>Bacteroidota</taxon>
        <taxon>Flavobacteriia</taxon>
        <taxon>Flavobacteriales</taxon>
        <taxon>Flavobacteriaceae</taxon>
        <taxon>Algibacter</taxon>
    </lineage>
</organism>
<feature type="domain" description="Secretion system C-terminal sorting" evidence="4">
    <location>
        <begin position="214"/>
        <end position="272"/>
    </location>
</feature>
<evidence type="ECO:0000313" key="6">
    <source>
        <dbReference type="Proteomes" id="UP001501302"/>
    </source>
</evidence>
<keyword evidence="1 3" id="KW-0732">Signal</keyword>
<evidence type="ECO:0000259" key="4">
    <source>
        <dbReference type="Pfam" id="PF18962"/>
    </source>
</evidence>
<reference evidence="6" key="1">
    <citation type="journal article" date="2019" name="Int. J. Syst. Evol. Microbiol.">
        <title>The Global Catalogue of Microorganisms (GCM) 10K type strain sequencing project: providing services to taxonomists for standard genome sequencing and annotation.</title>
        <authorList>
            <consortium name="The Broad Institute Genomics Platform"/>
            <consortium name="The Broad Institute Genome Sequencing Center for Infectious Disease"/>
            <person name="Wu L."/>
            <person name="Ma J."/>
        </authorList>
    </citation>
    <scope>NUCLEOTIDE SEQUENCE [LARGE SCALE GENOMIC DNA]</scope>
    <source>
        <strain evidence="6">JCM 18285</strain>
    </source>
</reference>
<feature type="compositionally biased region" description="Polar residues" evidence="2">
    <location>
        <begin position="53"/>
        <end position="63"/>
    </location>
</feature>
<sequence>MMKKLLFTTLLFLFATVAMTAQIDIFDMEITPPATKPDVTLTPSGPGAPIKPTVTSVTDPDGTRTGNSVEYVKTTGCGGWNALQAVYDGTTELGSYNLDVNRFFRFKVYSVDKTNFELQIQIGNPDPGNYLITKNVTVALNTWTEFEIDLSGTPGSPVDPDVDINVPAGTNTFTRFFFDRSTAGAGETYYIDDVAANPSATLSSKNFDIKSVSIYPNPTTDRLAISTNEQFKSIQIYNVLGKTVKTFKNTKELNVSDLNVGLYFLRTDTGLQAKFIKN</sequence>
<name>A0ABP9G9W2_9FLAO</name>
<feature type="chain" id="PRO_5045903515" description="Secretion system C-terminal sorting domain-containing protein" evidence="3">
    <location>
        <begin position="21"/>
        <end position="278"/>
    </location>
</feature>
<evidence type="ECO:0000313" key="5">
    <source>
        <dbReference type="EMBL" id="GAA4934550.1"/>
    </source>
</evidence>
<accession>A0ABP9G9W2</accession>
<proteinExistence type="predicted"/>
<gene>
    <name evidence="5" type="ORF">GCM10023314_03730</name>
</gene>
<dbReference type="Proteomes" id="UP001501302">
    <property type="component" value="Unassembled WGS sequence"/>
</dbReference>
<feature type="signal peptide" evidence="3">
    <location>
        <begin position="1"/>
        <end position="20"/>
    </location>
</feature>
<keyword evidence="6" id="KW-1185">Reference proteome</keyword>
<evidence type="ECO:0000256" key="1">
    <source>
        <dbReference type="ARBA" id="ARBA00022729"/>
    </source>
</evidence>
<dbReference type="NCBIfam" id="TIGR04183">
    <property type="entry name" value="Por_Secre_tail"/>
    <property type="match status" value="1"/>
</dbReference>
<protein>
    <recommendedName>
        <fullName evidence="4">Secretion system C-terminal sorting domain-containing protein</fullName>
    </recommendedName>
</protein>
<evidence type="ECO:0000256" key="2">
    <source>
        <dbReference type="SAM" id="MobiDB-lite"/>
    </source>
</evidence>
<comment type="caution">
    <text evidence="5">The sequence shown here is derived from an EMBL/GenBank/DDBJ whole genome shotgun (WGS) entry which is preliminary data.</text>
</comment>
<dbReference type="EMBL" id="BAABJJ010000004">
    <property type="protein sequence ID" value="GAA4934550.1"/>
    <property type="molecule type" value="Genomic_DNA"/>
</dbReference>